<organism evidence="1 2">
    <name type="scientific">Rhizopogon vesiculosus</name>
    <dbReference type="NCBI Taxonomy" id="180088"/>
    <lineage>
        <taxon>Eukaryota</taxon>
        <taxon>Fungi</taxon>
        <taxon>Dikarya</taxon>
        <taxon>Basidiomycota</taxon>
        <taxon>Agaricomycotina</taxon>
        <taxon>Agaricomycetes</taxon>
        <taxon>Agaricomycetidae</taxon>
        <taxon>Boletales</taxon>
        <taxon>Suillineae</taxon>
        <taxon>Rhizopogonaceae</taxon>
        <taxon>Rhizopogon</taxon>
    </lineage>
</organism>
<gene>
    <name evidence="1" type="ORF">AZE42_10334</name>
</gene>
<name>A0A1J8PUY5_9AGAM</name>
<evidence type="ECO:0000313" key="2">
    <source>
        <dbReference type="Proteomes" id="UP000183567"/>
    </source>
</evidence>
<evidence type="ECO:0000313" key="1">
    <source>
        <dbReference type="EMBL" id="OJA12685.1"/>
    </source>
</evidence>
<reference evidence="1 2" key="1">
    <citation type="submission" date="2016-03" db="EMBL/GenBank/DDBJ databases">
        <title>Comparative genomics of the ectomycorrhizal sister species Rhizopogon vinicolor and Rhizopogon vesiculosus (Basidiomycota: Boletales) reveals a divergence of the mating type B locus.</title>
        <authorList>
            <person name="Mujic A.B."/>
            <person name="Kuo A."/>
            <person name="Tritt A."/>
            <person name="Lipzen A."/>
            <person name="Chen C."/>
            <person name="Johnson J."/>
            <person name="Sharma A."/>
            <person name="Barry K."/>
            <person name="Grigoriev I.V."/>
            <person name="Spatafora J.W."/>
        </authorList>
    </citation>
    <scope>NUCLEOTIDE SEQUENCE [LARGE SCALE GENOMIC DNA]</scope>
    <source>
        <strain evidence="1 2">AM-OR11-056</strain>
    </source>
</reference>
<dbReference type="EMBL" id="LVVM01004534">
    <property type="protein sequence ID" value="OJA12685.1"/>
    <property type="molecule type" value="Genomic_DNA"/>
</dbReference>
<protein>
    <submittedName>
        <fullName evidence="1">Uncharacterized protein</fullName>
    </submittedName>
</protein>
<comment type="caution">
    <text evidence="1">The sequence shown here is derived from an EMBL/GenBank/DDBJ whole genome shotgun (WGS) entry which is preliminary data.</text>
</comment>
<dbReference type="AlphaFoldDB" id="A0A1J8PUY5"/>
<keyword evidence="2" id="KW-1185">Reference proteome</keyword>
<dbReference type="OrthoDB" id="2690657at2759"/>
<dbReference type="STRING" id="180088.A0A1J8PUY5"/>
<proteinExistence type="predicted"/>
<sequence>MPPVSRGTQVSELREFRKSFHFTQKSRQTANHSVNIICYKGNLQEPKWLDVEQSSFSTLCTIHPDLSELLQSAHPKQSALDQSDYYVLDIEVIFLFGQTELKAQVGWKYKVRALFPLFHYLTD</sequence>
<dbReference type="Proteomes" id="UP000183567">
    <property type="component" value="Unassembled WGS sequence"/>
</dbReference>
<accession>A0A1J8PUY5</accession>